<name>A0AAD8ZYA6_9PEZI</name>
<proteinExistence type="predicted"/>
<dbReference type="EMBL" id="JAQOWY010001022">
    <property type="protein sequence ID" value="KAK1837763.1"/>
    <property type="molecule type" value="Genomic_DNA"/>
</dbReference>
<sequence>MVRVRRRRKEQEETLFSSWPPGTRDPCPGMPLSRSRRPPCLSSFAGLRGGGAPLNPDPDHEPGLAPSLGSSGKKERSQREEFQNHSPGKFGAFGNEDLAPPPPPPSRLVTFVLLPFSHRDDPGRGLAQCLPLTEWTPNPKLQSHRGRGQGDRQMGRRFLPGGWGRKGGPPS</sequence>
<feature type="compositionally biased region" description="Basic and acidic residues" evidence="1">
    <location>
        <begin position="72"/>
        <end position="83"/>
    </location>
</feature>
<reference evidence="2" key="1">
    <citation type="submission" date="2023-01" db="EMBL/GenBank/DDBJ databases">
        <title>Colletotrichum chrysophilum M932 genome sequence.</title>
        <authorList>
            <person name="Baroncelli R."/>
        </authorList>
    </citation>
    <scope>NUCLEOTIDE SEQUENCE</scope>
    <source>
        <strain evidence="2">M932</strain>
    </source>
</reference>
<feature type="region of interest" description="Disordered" evidence="1">
    <location>
        <begin position="1"/>
        <end position="107"/>
    </location>
</feature>
<evidence type="ECO:0000256" key="1">
    <source>
        <dbReference type="SAM" id="MobiDB-lite"/>
    </source>
</evidence>
<organism evidence="2 3">
    <name type="scientific">Colletotrichum chrysophilum</name>
    <dbReference type="NCBI Taxonomy" id="1836956"/>
    <lineage>
        <taxon>Eukaryota</taxon>
        <taxon>Fungi</taxon>
        <taxon>Dikarya</taxon>
        <taxon>Ascomycota</taxon>
        <taxon>Pezizomycotina</taxon>
        <taxon>Sordariomycetes</taxon>
        <taxon>Hypocreomycetidae</taxon>
        <taxon>Glomerellales</taxon>
        <taxon>Glomerellaceae</taxon>
        <taxon>Colletotrichum</taxon>
        <taxon>Colletotrichum gloeosporioides species complex</taxon>
    </lineage>
</organism>
<evidence type="ECO:0000313" key="2">
    <source>
        <dbReference type="EMBL" id="KAK1837763.1"/>
    </source>
</evidence>
<comment type="caution">
    <text evidence="2">The sequence shown here is derived from an EMBL/GenBank/DDBJ whole genome shotgun (WGS) entry which is preliminary data.</text>
</comment>
<keyword evidence="3" id="KW-1185">Reference proteome</keyword>
<gene>
    <name evidence="2" type="ORF">CCHR01_19615</name>
</gene>
<protein>
    <submittedName>
        <fullName evidence="2">Uncharacterized protein</fullName>
    </submittedName>
</protein>
<dbReference type="AlphaFoldDB" id="A0AAD8ZYA6"/>
<feature type="compositionally biased region" description="Gly residues" evidence="1">
    <location>
        <begin position="161"/>
        <end position="171"/>
    </location>
</feature>
<accession>A0AAD8ZYA6</accession>
<evidence type="ECO:0000313" key="3">
    <source>
        <dbReference type="Proteomes" id="UP001243330"/>
    </source>
</evidence>
<dbReference type="Proteomes" id="UP001243330">
    <property type="component" value="Unassembled WGS sequence"/>
</dbReference>
<feature type="region of interest" description="Disordered" evidence="1">
    <location>
        <begin position="134"/>
        <end position="171"/>
    </location>
</feature>